<dbReference type="EMBL" id="JAHRIO010042302">
    <property type="protein sequence ID" value="MEQ2172577.1"/>
    <property type="molecule type" value="Genomic_DNA"/>
</dbReference>
<feature type="non-terminal residue" evidence="1">
    <location>
        <position position="1"/>
    </location>
</feature>
<organism evidence="1 2">
    <name type="scientific">Goodea atripinnis</name>
    <dbReference type="NCBI Taxonomy" id="208336"/>
    <lineage>
        <taxon>Eukaryota</taxon>
        <taxon>Metazoa</taxon>
        <taxon>Chordata</taxon>
        <taxon>Craniata</taxon>
        <taxon>Vertebrata</taxon>
        <taxon>Euteleostomi</taxon>
        <taxon>Actinopterygii</taxon>
        <taxon>Neopterygii</taxon>
        <taxon>Teleostei</taxon>
        <taxon>Neoteleostei</taxon>
        <taxon>Acanthomorphata</taxon>
        <taxon>Ovalentaria</taxon>
        <taxon>Atherinomorphae</taxon>
        <taxon>Cyprinodontiformes</taxon>
        <taxon>Goodeidae</taxon>
        <taxon>Goodea</taxon>
    </lineage>
</organism>
<evidence type="ECO:0000313" key="2">
    <source>
        <dbReference type="Proteomes" id="UP001476798"/>
    </source>
</evidence>
<keyword evidence="2" id="KW-1185">Reference proteome</keyword>
<protein>
    <submittedName>
        <fullName evidence="1">Uncharacterized protein</fullName>
    </submittedName>
</protein>
<evidence type="ECO:0000313" key="1">
    <source>
        <dbReference type="EMBL" id="MEQ2172577.1"/>
    </source>
</evidence>
<gene>
    <name evidence="1" type="ORF">GOODEAATRI_022561</name>
</gene>
<proteinExistence type="predicted"/>
<comment type="caution">
    <text evidence="1">The sequence shown here is derived from an EMBL/GenBank/DDBJ whole genome shotgun (WGS) entry which is preliminary data.</text>
</comment>
<name>A0ABV0NME2_9TELE</name>
<accession>A0ABV0NME2</accession>
<reference evidence="1 2" key="1">
    <citation type="submission" date="2021-06" db="EMBL/GenBank/DDBJ databases">
        <authorList>
            <person name="Palmer J.M."/>
        </authorList>
    </citation>
    <scope>NUCLEOTIDE SEQUENCE [LARGE SCALE GENOMIC DNA]</scope>
    <source>
        <strain evidence="1 2">GA_2019</strain>
        <tissue evidence="1">Muscle</tissue>
    </source>
</reference>
<sequence>NTRIASRTQTECERGPNYIQMVLFNLTGPLLPPSLSGPNLDYPHLTCGEPMFFQAEPNGLKPDHQAPLVLGPGRCPGFSNSGLVCLRSRTSSRSFSWTLSDPDLGTRLPWETVPARTPKPLGTLG</sequence>
<dbReference type="Proteomes" id="UP001476798">
    <property type="component" value="Unassembled WGS sequence"/>
</dbReference>